<dbReference type="Gene3D" id="3.10.100.10">
    <property type="entry name" value="Mannose-Binding Protein A, subunit A"/>
    <property type="match status" value="1"/>
</dbReference>
<evidence type="ECO:0000259" key="1">
    <source>
        <dbReference type="PROSITE" id="PS50041"/>
    </source>
</evidence>
<evidence type="ECO:0000313" key="3">
    <source>
        <dbReference type="Proteomes" id="UP000198769"/>
    </source>
</evidence>
<protein>
    <recommendedName>
        <fullName evidence="1">C-type lectin domain-containing protein</fullName>
    </recommendedName>
</protein>
<evidence type="ECO:0000313" key="2">
    <source>
        <dbReference type="EMBL" id="SFN76736.1"/>
    </source>
</evidence>
<reference evidence="3" key="1">
    <citation type="submission" date="2016-10" db="EMBL/GenBank/DDBJ databases">
        <authorList>
            <person name="Varghese N."/>
            <person name="Submissions S."/>
        </authorList>
    </citation>
    <scope>NUCLEOTIDE SEQUENCE [LARGE SCALE GENOMIC DNA]</scope>
    <source>
        <strain evidence="3">DSM 25575</strain>
    </source>
</reference>
<sequence>MKKRLFLIIPVLFSAGLYSQIGINNQIPKATLDITAKKTDGTTAEGLIPPRLTGNQIKAADNLYGADQKGTIIYATAPVGVTSTKTANISSEGYYYFDGNIWQKIVSSTTVTNWGLNGNTGTTASTSAIGTDANNNFIGTKDTNDLVLVSNKKEVMRMNTNQQVLLGTLTVPAGGTSAKVIINNGTTAGAIQIKDGTQKEGKFLGSDDNGTATWKDVSKSLSVTTIVDPNVLGYVPSNTSTAATSAPASLALGTTTATLQGITTFNGHSYAAYSTAAAITWYQAYTASKNMGGYLASFTSDNEWKHVEGQLLTPKAIFNTNGGWIGFCKFDWLAGTALTPNPEMKWITGEQPLHDYSYGGTTAVRKQNWFSPSQPDNSSNSEGFVHFQSKNANLTVTFNSYTTTHPWNDVPSNTGSITTGGGFIVEFQQ</sequence>
<dbReference type="Proteomes" id="UP000198769">
    <property type="component" value="Unassembled WGS sequence"/>
</dbReference>
<accession>A0A1I5BQ56</accession>
<dbReference type="PROSITE" id="PS50041">
    <property type="entry name" value="C_TYPE_LECTIN_2"/>
    <property type="match status" value="1"/>
</dbReference>
<gene>
    <name evidence="2" type="ORF">SAMN05421594_4110</name>
</gene>
<feature type="domain" description="C-type lectin" evidence="1">
    <location>
        <begin position="265"/>
        <end position="409"/>
    </location>
</feature>
<keyword evidence="3" id="KW-1185">Reference proteome</keyword>
<dbReference type="RefSeq" id="WP_090026720.1">
    <property type="nucleotide sequence ID" value="NZ_FOVD01000008.1"/>
</dbReference>
<dbReference type="SUPFAM" id="SSF56436">
    <property type="entry name" value="C-type lectin-like"/>
    <property type="match status" value="1"/>
</dbReference>
<dbReference type="InterPro" id="IPR001304">
    <property type="entry name" value="C-type_lectin-like"/>
</dbReference>
<organism evidence="2 3">
    <name type="scientific">Chryseobacterium oleae</name>
    <dbReference type="NCBI Taxonomy" id="491207"/>
    <lineage>
        <taxon>Bacteria</taxon>
        <taxon>Pseudomonadati</taxon>
        <taxon>Bacteroidota</taxon>
        <taxon>Flavobacteriia</taxon>
        <taxon>Flavobacteriales</taxon>
        <taxon>Weeksellaceae</taxon>
        <taxon>Chryseobacterium group</taxon>
        <taxon>Chryseobacterium</taxon>
    </lineage>
</organism>
<dbReference type="InterPro" id="IPR016186">
    <property type="entry name" value="C-type_lectin-like/link_sf"/>
</dbReference>
<dbReference type="AlphaFoldDB" id="A0A1I5BQ56"/>
<dbReference type="EMBL" id="FOVD01000008">
    <property type="protein sequence ID" value="SFN76736.1"/>
    <property type="molecule type" value="Genomic_DNA"/>
</dbReference>
<dbReference type="InterPro" id="IPR016187">
    <property type="entry name" value="CTDL_fold"/>
</dbReference>
<dbReference type="OrthoDB" id="1234557at2"/>
<proteinExistence type="predicted"/>
<name>A0A1I5BQ56_CHROL</name>